<dbReference type="Pfam" id="PF13480">
    <property type="entry name" value="Acetyltransf_6"/>
    <property type="match status" value="1"/>
</dbReference>
<dbReference type="RefSeq" id="WP_121166420.1">
    <property type="nucleotide sequence ID" value="NZ_RAPE01000002.1"/>
</dbReference>
<protein>
    <submittedName>
        <fullName evidence="2">GNAT family N-acetyltransferase</fullName>
    </submittedName>
</protein>
<organism evidence="2 3">
    <name type="scientific">Roseovarius spongiae</name>
    <dbReference type="NCBI Taxonomy" id="2320272"/>
    <lineage>
        <taxon>Bacteria</taxon>
        <taxon>Pseudomonadati</taxon>
        <taxon>Pseudomonadota</taxon>
        <taxon>Alphaproteobacteria</taxon>
        <taxon>Rhodobacterales</taxon>
        <taxon>Roseobacteraceae</taxon>
        <taxon>Roseovarius</taxon>
    </lineage>
</organism>
<dbReference type="InterPro" id="IPR016181">
    <property type="entry name" value="Acyl_CoA_acyltransferase"/>
</dbReference>
<dbReference type="OrthoDB" id="341858at2"/>
<dbReference type="InterPro" id="IPR038740">
    <property type="entry name" value="BioF2-like_GNAT_dom"/>
</dbReference>
<gene>
    <name evidence="2" type="ORF">D6850_10190</name>
</gene>
<dbReference type="Proteomes" id="UP000281128">
    <property type="component" value="Unassembled WGS sequence"/>
</dbReference>
<dbReference type="SUPFAM" id="SSF55729">
    <property type="entry name" value="Acyl-CoA N-acyltransferases (Nat)"/>
    <property type="match status" value="1"/>
</dbReference>
<keyword evidence="2" id="KW-0808">Transferase</keyword>
<evidence type="ECO:0000259" key="1">
    <source>
        <dbReference type="Pfam" id="PF13480"/>
    </source>
</evidence>
<dbReference type="PANTHER" id="PTHR36174:SF1">
    <property type="entry name" value="LIPID II:GLYCINE GLYCYLTRANSFERASE"/>
    <property type="match status" value="1"/>
</dbReference>
<dbReference type="InterPro" id="IPR050644">
    <property type="entry name" value="PG_Glycine_Bridge_Synth"/>
</dbReference>
<dbReference type="PANTHER" id="PTHR36174">
    <property type="entry name" value="LIPID II:GLYCINE GLYCYLTRANSFERASE"/>
    <property type="match status" value="1"/>
</dbReference>
<feature type="domain" description="BioF2-like acetyltransferase" evidence="1">
    <location>
        <begin position="139"/>
        <end position="263"/>
    </location>
</feature>
<dbReference type="Gene3D" id="3.40.630.30">
    <property type="match status" value="1"/>
</dbReference>
<proteinExistence type="predicted"/>
<dbReference type="EMBL" id="RAPE01000002">
    <property type="protein sequence ID" value="RKF15197.1"/>
    <property type="molecule type" value="Genomic_DNA"/>
</dbReference>
<reference evidence="2 3" key="1">
    <citation type="submission" date="2018-09" db="EMBL/GenBank/DDBJ databases">
        <title>Roseovarius spongiae sp. nov., isolated from a marine sponge.</title>
        <authorList>
            <person name="Zhuang L."/>
            <person name="Luo L."/>
        </authorList>
    </citation>
    <scope>NUCLEOTIDE SEQUENCE [LARGE SCALE GENOMIC DNA]</scope>
    <source>
        <strain evidence="2 3">HN-E21</strain>
    </source>
</reference>
<evidence type="ECO:0000313" key="3">
    <source>
        <dbReference type="Proteomes" id="UP000281128"/>
    </source>
</evidence>
<sequence length="292" mass="31206">MEIAFRPPDRSAAVSGAAMQQHPHYAAALARLGCESRVAEFREGGARIGRAQIVLRRIGPLRVAWLPRGPVWSAPPPDPAAALRALIRATPLRALWAVAADRPAPARGLRAARGQCVAELEISADSATRRAALHGKWRNRLTRAENAGLEVVARPLALPRDDALLGREVAQRRTRGYGALPPAFTAAWRAANPGQAQMFEARANGEVIAFVLVLLHAPGATYHVGWTGARGRALNAHNLLIWRASEWLAARGFARLDLGLADAARAPGLARFKTGCGARLCMTGATMLHAGL</sequence>
<keyword evidence="3" id="KW-1185">Reference proteome</keyword>
<accession>A0A3A8AVV6</accession>
<dbReference type="GO" id="GO:0016740">
    <property type="term" value="F:transferase activity"/>
    <property type="evidence" value="ECO:0007669"/>
    <property type="project" value="UniProtKB-KW"/>
</dbReference>
<evidence type="ECO:0000313" key="2">
    <source>
        <dbReference type="EMBL" id="RKF15197.1"/>
    </source>
</evidence>
<name>A0A3A8AVV6_9RHOB</name>
<comment type="caution">
    <text evidence="2">The sequence shown here is derived from an EMBL/GenBank/DDBJ whole genome shotgun (WGS) entry which is preliminary data.</text>
</comment>
<dbReference type="AlphaFoldDB" id="A0A3A8AVV6"/>